<feature type="compositionally biased region" description="Basic and acidic residues" evidence="3">
    <location>
        <begin position="839"/>
        <end position="852"/>
    </location>
</feature>
<accession>D7FVB9</accession>
<feature type="repeat" description="RCC1" evidence="2">
    <location>
        <begin position="63"/>
        <end position="114"/>
    </location>
</feature>
<protein>
    <recommendedName>
        <fullName evidence="4">BTB domain-containing protein</fullName>
    </recommendedName>
</protein>
<dbReference type="CDD" id="cd14733">
    <property type="entry name" value="BACK"/>
    <property type="match status" value="1"/>
</dbReference>
<dbReference type="Gene3D" id="2.130.10.30">
    <property type="entry name" value="Regulator of chromosome condensation 1/beta-lactamase-inhibitor protein II"/>
    <property type="match status" value="2"/>
</dbReference>
<feature type="repeat" description="RCC1" evidence="2">
    <location>
        <begin position="169"/>
        <end position="226"/>
    </location>
</feature>
<feature type="repeat" description="RCC1" evidence="2">
    <location>
        <begin position="115"/>
        <end position="168"/>
    </location>
</feature>
<dbReference type="OrthoDB" id="5981550at2759"/>
<dbReference type="InterPro" id="IPR009091">
    <property type="entry name" value="RCC1/BLIP-II"/>
</dbReference>
<feature type="compositionally biased region" description="Basic and acidic residues" evidence="3">
    <location>
        <begin position="512"/>
        <end position="528"/>
    </location>
</feature>
<dbReference type="SUPFAM" id="SSF50985">
    <property type="entry name" value="RCC1/BLIP-II"/>
    <property type="match status" value="1"/>
</dbReference>
<reference evidence="5 6" key="1">
    <citation type="journal article" date="2010" name="Nature">
        <title>The Ectocarpus genome and the independent evolution of multicellularity in brown algae.</title>
        <authorList>
            <person name="Cock J.M."/>
            <person name="Sterck L."/>
            <person name="Rouze P."/>
            <person name="Scornet D."/>
            <person name="Allen A.E."/>
            <person name="Amoutzias G."/>
            <person name="Anthouard V."/>
            <person name="Artiguenave F."/>
            <person name="Aury J.M."/>
            <person name="Badger J.H."/>
            <person name="Beszteri B."/>
            <person name="Billiau K."/>
            <person name="Bonnet E."/>
            <person name="Bothwell J.H."/>
            <person name="Bowler C."/>
            <person name="Boyen C."/>
            <person name="Brownlee C."/>
            <person name="Carrano C.J."/>
            <person name="Charrier B."/>
            <person name="Cho G.Y."/>
            <person name="Coelho S.M."/>
            <person name="Collen J."/>
            <person name="Corre E."/>
            <person name="Da Silva C."/>
            <person name="Delage L."/>
            <person name="Delaroque N."/>
            <person name="Dittami S.M."/>
            <person name="Doulbeau S."/>
            <person name="Elias M."/>
            <person name="Farnham G."/>
            <person name="Gachon C.M."/>
            <person name="Gschloessl B."/>
            <person name="Heesch S."/>
            <person name="Jabbari K."/>
            <person name="Jubin C."/>
            <person name="Kawai H."/>
            <person name="Kimura K."/>
            <person name="Kloareg B."/>
            <person name="Kupper F.C."/>
            <person name="Lang D."/>
            <person name="Le Bail A."/>
            <person name="Leblanc C."/>
            <person name="Lerouge P."/>
            <person name="Lohr M."/>
            <person name="Lopez P.J."/>
            <person name="Martens C."/>
            <person name="Maumus F."/>
            <person name="Michel G."/>
            <person name="Miranda-Saavedra D."/>
            <person name="Morales J."/>
            <person name="Moreau H."/>
            <person name="Motomura T."/>
            <person name="Nagasato C."/>
            <person name="Napoli C.A."/>
            <person name="Nelson D.R."/>
            <person name="Nyvall-Collen P."/>
            <person name="Peters A.F."/>
            <person name="Pommier C."/>
            <person name="Potin P."/>
            <person name="Poulain J."/>
            <person name="Quesneville H."/>
            <person name="Read B."/>
            <person name="Rensing S.A."/>
            <person name="Ritter A."/>
            <person name="Rousvoal S."/>
            <person name="Samanta M."/>
            <person name="Samson G."/>
            <person name="Schroeder D.C."/>
            <person name="Segurens B."/>
            <person name="Strittmatter M."/>
            <person name="Tonon T."/>
            <person name="Tregear J.W."/>
            <person name="Valentin K."/>
            <person name="von Dassow P."/>
            <person name="Yamagishi T."/>
            <person name="Van de Peer Y."/>
            <person name="Wincker P."/>
        </authorList>
    </citation>
    <scope>NUCLEOTIDE SEQUENCE [LARGE SCALE GENOMIC DNA]</scope>
    <source>
        <strain evidence="6">Ec32 / CCAP1310/4</strain>
    </source>
</reference>
<dbReference type="Proteomes" id="UP000002630">
    <property type="component" value="Linkage Group LG17"/>
</dbReference>
<dbReference type="InterPro" id="IPR051625">
    <property type="entry name" value="Signaling_Regulatory_Domain"/>
</dbReference>
<feature type="repeat" description="RCC1" evidence="2">
    <location>
        <begin position="8"/>
        <end position="62"/>
    </location>
</feature>
<dbReference type="PROSITE" id="PS50012">
    <property type="entry name" value="RCC1_3"/>
    <property type="match status" value="6"/>
</dbReference>
<dbReference type="PANTHER" id="PTHR22872">
    <property type="entry name" value="BTK-BINDING PROTEIN-RELATED"/>
    <property type="match status" value="1"/>
</dbReference>
<feature type="domain" description="BTB" evidence="4">
    <location>
        <begin position="880"/>
        <end position="947"/>
    </location>
</feature>
<dbReference type="InterPro" id="IPR000210">
    <property type="entry name" value="BTB/POZ_dom"/>
</dbReference>
<evidence type="ECO:0000313" key="6">
    <source>
        <dbReference type="Proteomes" id="UP000002630"/>
    </source>
</evidence>
<gene>
    <name evidence="5" type="ORF">Esi_0029_0075</name>
</gene>
<feature type="repeat" description="RCC1" evidence="2">
    <location>
        <begin position="227"/>
        <end position="279"/>
    </location>
</feature>
<keyword evidence="6" id="KW-1185">Reference proteome</keyword>
<dbReference type="InterPro" id="IPR000408">
    <property type="entry name" value="Reg_chr_condens"/>
</dbReference>
<dbReference type="InParanoid" id="D7FVB9"/>
<evidence type="ECO:0000256" key="3">
    <source>
        <dbReference type="SAM" id="MobiDB-lite"/>
    </source>
</evidence>
<dbReference type="PRINTS" id="PR00633">
    <property type="entry name" value="RCCNDNSATION"/>
</dbReference>
<dbReference type="EMBL" id="FN649742">
    <property type="protein sequence ID" value="CBJ26291.1"/>
    <property type="molecule type" value="Genomic_DNA"/>
</dbReference>
<dbReference type="Pfam" id="PF00415">
    <property type="entry name" value="RCC1"/>
    <property type="match status" value="1"/>
</dbReference>
<dbReference type="Pfam" id="PF25390">
    <property type="entry name" value="WD40_RLD"/>
    <property type="match status" value="1"/>
</dbReference>
<dbReference type="EMBL" id="FN648475">
    <property type="protein sequence ID" value="CBJ26291.1"/>
    <property type="molecule type" value="Genomic_DNA"/>
</dbReference>
<dbReference type="STRING" id="2880.D7FVB9"/>
<name>D7FVB9_ECTSI</name>
<feature type="region of interest" description="Disordered" evidence="3">
    <location>
        <begin position="796"/>
        <end position="859"/>
    </location>
</feature>
<keyword evidence="1" id="KW-0677">Repeat</keyword>
<dbReference type="PROSITE" id="PS00626">
    <property type="entry name" value="RCC1_2"/>
    <property type="match status" value="4"/>
</dbReference>
<evidence type="ECO:0000256" key="2">
    <source>
        <dbReference type="PROSITE-ProRule" id="PRU00235"/>
    </source>
</evidence>
<dbReference type="Gene3D" id="3.30.710.10">
    <property type="entry name" value="Potassium Channel Kv1.1, Chain A"/>
    <property type="match status" value="2"/>
</dbReference>
<dbReference type="CDD" id="cd18186">
    <property type="entry name" value="BTB_POZ_ZBTB_KLHL-like"/>
    <property type="match status" value="1"/>
</dbReference>
<dbReference type="Pfam" id="PF00651">
    <property type="entry name" value="BTB"/>
    <property type="match status" value="1"/>
</dbReference>
<dbReference type="eggNOG" id="KOG1426">
    <property type="taxonomic scope" value="Eukaryota"/>
</dbReference>
<evidence type="ECO:0000256" key="1">
    <source>
        <dbReference type="ARBA" id="ARBA00022737"/>
    </source>
</evidence>
<proteinExistence type="predicted"/>
<organism evidence="5 6">
    <name type="scientific">Ectocarpus siliculosus</name>
    <name type="common">Brown alga</name>
    <name type="synonym">Conferva siliculosa</name>
    <dbReference type="NCBI Taxonomy" id="2880"/>
    <lineage>
        <taxon>Eukaryota</taxon>
        <taxon>Sar</taxon>
        <taxon>Stramenopiles</taxon>
        <taxon>Ochrophyta</taxon>
        <taxon>PX clade</taxon>
        <taxon>Phaeophyceae</taxon>
        <taxon>Ectocarpales</taxon>
        <taxon>Ectocarpaceae</taxon>
        <taxon>Ectocarpus</taxon>
    </lineage>
</organism>
<sequence>MGSRRERSLVWAVGGNSKGQLGNGTPTQSSFLPCRVAFQLAPTQRIAEVFCGYEHTFALTSDGDVLGFGNGVKGQLGIGNTDSHSNPQRVHLLSGKGVVKMAAGLEHSLALTESGDLYAFGDNLSGQLGLGHNFTAKEQTPQKVPPLGRAKITQLACGQDHTAVLTSSGELFMFGNNRDGALGVAGHANEGPPIVASAPQLVTGLKGKHVVQIGCGLQHTVALTAAGGVYCWGENGRGQLGTGDTQNRYTPSLVCKPLSAFKCIHVACGGQHTIAVTDCDDVYGFGSDRHGQLGLGRRGVIVPVPTRIVRLGGRRVKNCVGGAWHTIIGTVTGEQYIMGCILPSANSPPVAGGGAGGAAGATCSSDPFALSCGDFRRLLLPRGAEACSKGHSLLYGQGLGAPPSALREVSKSLGRLKCDFSRMVVRQKPDVLFTPHAHHDSDSLHDDDSRIRSVGADSLSSIGGAAGREGEGQGNCSSCDNPVGAHLSVLKARCPPLYEHAATVVSRSRSRRATDADQPGERETDSDGRMAAWRVCAPAGVPLDALQLVICYLYQDAGVFDKPKPETAETDRDYKYEDASFSGNTGDAAQSEPNRARDRRDRLFSIRSKAGVADEDDEQLKHGTAEMSMNPWDEGDEGEHETAAGFGSFGGAYGGNGKYDGAGLDRLVRLMAAARTLKLTRLQGLCEKRAEAFIDCRTVHKVLRRAAEGGFPYLKRRCLEFCLVHLGEVLADVLSLSAASEGAKHAAASEESFEGDGAIPCIEALRGEAACVVPAEDYQGDFLALFEEIAAESVAAEGREEISPPRPTQAGHAAKAHSDEKKKRQPTPGPVTSFAQGNDKGELPRASGDGKGEGSVLVPGEKRRAAGYKDVGKRPAEAEGDFKIRAGEGMPAVTVHKSILAARSGFFRALLEGRMADAGQDELTLKFEPVVTICALLEFIRFLYTGRSGNDIEPLIALEVLFLTKGDEGSGGFFQVAGTDELRRFCTLRIFDGMDSDNALSILVRAKAFGDERVLEAAIDYILGHFDSCMSSLKPPDGFGGEAEDGGGTLEEDPMTTLIPACLEDDESPAVDLLLALAKRCTVQIKPGT</sequence>
<feature type="compositionally biased region" description="Basic and acidic residues" evidence="3">
    <location>
        <begin position="562"/>
        <end position="578"/>
    </location>
</feature>
<feature type="region of interest" description="Disordered" evidence="3">
    <location>
        <begin position="562"/>
        <end position="601"/>
    </location>
</feature>
<dbReference type="SMR" id="D7FVB9"/>
<dbReference type="SUPFAM" id="SSF54695">
    <property type="entry name" value="POZ domain"/>
    <property type="match status" value="1"/>
</dbReference>
<dbReference type="InterPro" id="IPR058923">
    <property type="entry name" value="RCC1-like_dom"/>
</dbReference>
<feature type="compositionally biased region" description="Polar residues" evidence="3">
    <location>
        <begin position="581"/>
        <end position="593"/>
    </location>
</feature>
<dbReference type="AlphaFoldDB" id="D7FVB9"/>
<evidence type="ECO:0000313" key="5">
    <source>
        <dbReference type="EMBL" id="CBJ26291.1"/>
    </source>
</evidence>
<feature type="region of interest" description="Disordered" evidence="3">
    <location>
        <begin position="504"/>
        <end position="528"/>
    </location>
</feature>
<dbReference type="InterPro" id="IPR011333">
    <property type="entry name" value="SKP1/BTB/POZ_sf"/>
</dbReference>
<dbReference type="PROSITE" id="PS50097">
    <property type="entry name" value="BTB"/>
    <property type="match status" value="1"/>
</dbReference>
<evidence type="ECO:0000259" key="4">
    <source>
        <dbReference type="PROSITE" id="PS50097"/>
    </source>
</evidence>
<feature type="repeat" description="RCC1" evidence="2">
    <location>
        <begin position="280"/>
        <end position="332"/>
    </location>
</feature>